<protein>
    <recommendedName>
        <fullName evidence="1">Glutamyl-tRNA(Gln) amidotransferase subunit C</fullName>
    </recommendedName>
</protein>
<dbReference type="EMBL" id="CP003803">
    <property type="protein sequence ID" value="AGF47216.1"/>
    <property type="molecule type" value="Genomic_DNA"/>
</dbReference>
<dbReference type="Gene3D" id="1.10.20.60">
    <property type="entry name" value="Glu-tRNAGln amidotransferase C subunit, N-terminal domain"/>
    <property type="match status" value="1"/>
</dbReference>
<name>M1LSZ2_9PROT</name>
<dbReference type="NCBIfam" id="TIGR00135">
    <property type="entry name" value="gatC"/>
    <property type="match status" value="1"/>
</dbReference>
<evidence type="ECO:0000313" key="2">
    <source>
        <dbReference type="EMBL" id="AGF47216.1"/>
    </source>
</evidence>
<dbReference type="PANTHER" id="PTHR15004:SF0">
    <property type="entry name" value="GLUTAMYL-TRNA(GLN) AMIDOTRANSFERASE SUBUNIT C, MITOCHONDRIAL"/>
    <property type="match status" value="1"/>
</dbReference>
<dbReference type="InterPro" id="IPR036113">
    <property type="entry name" value="Asp/Glu-ADT_sf_sub_c"/>
</dbReference>
<sequence>MALNKNDIDNIATISRIEINDKQSNIFLEELNSTFKVIQRIQDIELANIEPLINPISLFDGTESNLREDKEVQNQSHEFINTIKKNSPKFEENLFIVPKIVEQP</sequence>
<dbReference type="OrthoDB" id="9794326at2"/>
<dbReference type="eggNOG" id="COG0721">
    <property type="taxonomic scope" value="Bacteria"/>
</dbReference>
<dbReference type="AlphaFoldDB" id="M1LSZ2"/>
<organism evidence="2 3">
    <name type="scientific">Candidatus Kinetoplastidibacterium desouzai TCC079E</name>
    <dbReference type="NCBI Taxonomy" id="1208919"/>
    <lineage>
        <taxon>Bacteria</taxon>
        <taxon>Pseudomonadati</taxon>
        <taxon>Pseudomonadota</taxon>
        <taxon>Betaproteobacteria</taxon>
        <taxon>Candidatus Kinetoplastidibacterium</taxon>
    </lineage>
</organism>
<gene>
    <name evidence="2" type="ORF">CDSE_0104</name>
</gene>
<reference evidence="2 3" key="1">
    <citation type="journal article" date="2013" name="Genome Biol. Evol.">
        <title>Genome evolution and phylogenomic analysis of candidatus kinetoplastibacterium, the betaproteobacterial endosymbionts of strigomonas and angomonas.</title>
        <authorList>
            <person name="Alves J.M."/>
            <person name="Serrano M.G."/>
            <person name="Maia da Silva F."/>
            <person name="Voegtly L.J."/>
            <person name="Matveyev A.V."/>
            <person name="Teixeira M.M."/>
            <person name="Camargo E.P."/>
            <person name="Buck G.A."/>
        </authorList>
    </citation>
    <scope>NUCLEOTIDE SEQUENCE [LARGE SCALE GENOMIC DNA]</scope>
    <source>
        <strain evidence="2 3">TCC079E</strain>
    </source>
</reference>
<dbReference type="PATRIC" id="fig|1208919.3.peg.661"/>
<dbReference type="RefSeq" id="WP_015396627.1">
    <property type="nucleotide sequence ID" value="NC_020294.1"/>
</dbReference>
<dbReference type="PANTHER" id="PTHR15004">
    <property type="entry name" value="GLUTAMYL-TRNA(GLN) AMIDOTRANSFERASE SUBUNIT C, MITOCHONDRIAL"/>
    <property type="match status" value="1"/>
</dbReference>
<dbReference type="SUPFAM" id="SSF141000">
    <property type="entry name" value="Glu-tRNAGln amidotransferase C subunit"/>
    <property type="match status" value="1"/>
</dbReference>
<dbReference type="GO" id="GO:0016740">
    <property type="term" value="F:transferase activity"/>
    <property type="evidence" value="ECO:0007669"/>
    <property type="project" value="UniProtKB-KW"/>
</dbReference>
<proteinExistence type="predicted"/>
<dbReference type="STRING" id="1208919.CDSE_0104"/>
<keyword evidence="3" id="KW-1185">Reference proteome</keyword>
<dbReference type="HOGENOM" id="CLU_105899_2_2_4"/>
<dbReference type="Proteomes" id="UP000011547">
    <property type="component" value="Chromosome"/>
</dbReference>
<accession>M1LSZ2</accession>
<dbReference type="InterPro" id="IPR003837">
    <property type="entry name" value="GatC"/>
</dbReference>
<dbReference type="GO" id="GO:0006450">
    <property type="term" value="P:regulation of translational fidelity"/>
    <property type="evidence" value="ECO:0007669"/>
    <property type="project" value="InterPro"/>
</dbReference>
<dbReference type="Pfam" id="PF02686">
    <property type="entry name" value="GatC"/>
    <property type="match status" value="1"/>
</dbReference>
<evidence type="ECO:0000256" key="1">
    <source>
        <dbReference type="ARBA" id="ARBA00014426"/>
    </source>
</evidence>
<dbReference type="KEGG" id="kde:CDSE_0104"/>
<keyword evidence="2" id="KW-0808">Transferase</keyword>
<dbReference type="GO" id="GO:0070681">
    <property type="term" value="P:glutaminyl-tRNAGln biosynthesis via transamidation"/>
    <property type="evidence" value="ECO:0007669"/>
    <property type="project" value="TreeGrafter"/>
</dbReference>
<evidence type="ECO:0000313" key="3">
    <source>
        <dbReference type="Proteomes" id="UP000011547"/>
    </source>
</evidence>